<accession>A0A182FY74</accession>
<evidence type="ECO:0000313" key="2">
    <source>
        <dbReference type="Proteomes" id="UP000069272"/>
    </source>
</evidence>
<dbReference type="AlphaFoldDB" id="A0A182FY74"/>
<dbReference type="Proteomes" id="UP000069272">
    <property type="component" value="Chromosome X"/>
</dbReference>
<reference evidence="1" key="2">
    <citation type="submission" date="2022-08" db="UniProtKB">
        <authorList>
            <consortium name="EnsemblMetazoa"/>
        </authorList>
    </citation>
    <scope>IDENTIFICATION</scope>
    <source>
        <strain evidence="1">STECLA/ALBI9_A</strain>
    </source>
</reference>
<reference evidence="1 2" key="1">
    <citation type="journal article" date="2017" name="G3 (Bethesda)">
        <title>The Physical Genome Mapping of Anopheles albimanus Corrected Scaffold Misassemblies and Identified Interarm Rearrangements in Genus Anopheles.</title>
        <authorList>
            <person name="Artemov G.N."/>
            <person name="Peery A.N."/>
            <person name="Jiang X."/>
            <person name="Tu Z."/>
            <person name="Stegniy V.N."/>
            <person name="Sharakhova M.V."/>
            <person name="Sharakhov I.V."/>
        </authorList>
    </citation>
    <scope>NUCLEOTIDE SEQUENCE [LARGE SCALE GENOMIC DNA]</scope>
    <source>
        <strain evidence="1 2">ALBI9_A</strain>
    </source>
</reference>
<dbReference type="EnsemblMetazoa" id="AALB014576-RA">
    <property type="protein sequence ID" value="AALB014576-PA"/>
    <property type="gene ID" value="AALB014576"/>
</dbReference>
<evidence type="ECO:0000313" key="1">
    <source>
        <dbReference type="EnsemblMetazoa" id="AALB014576-PA"/>
    </source>
</evidence>
<sequence>MSIASDSNSTSGTSPVDTSSSACE</sequence>
<name>A0A182FY74_ANOAL</name>
<keyword evidence="2" id="KW-1185">Reference proteome</keyword>
<organism evidence="1 2">
    <name type="scientific">Anopheles albimanus</name>
    <name type="common">New world malaria mosquito</name>
    <dbReference type="NCBI Taxonomy" id="7167"/>
    <lineage>
        <taxon>Eukaryota</taxon>
        <taxon>Metazoa</taxon>
        <taxon>Ecdysozoa</taxon>
        <taxon>Arthropoda</taxon>
        <taxon>Hexapoda</taxon>
        <taxon>Insecta</taxon>
        <taxon>Pterygota</taxon>
        <taxon>Neoptera</taxon>
        <taxon>Endopterygota</taxon>
        <taxon>Diptera</taxon>
        <taxon>Nematocera</taxon>
        <taxon>Culicoidea</taxon>
        <taxon>Culicidae</taxon>
        <taxon>Anophelinae</taxon>
        <taxon>Anopheles</taxon>
    </lineage>
</organism>
<proteinExistence type="predicted"/>
<protein>
    <submittedName>
        <fullName evidence="1">Uncharacterized protein</fullName>
    </submittedName>
</protein>